<comment type="similarity">
    <text evidence="3">Belongs to the CSN3 family.</text>
</comment>
<reference evidence="9" key="2">
    <citation type="submission" date="2023-05" db="EMBL/GenBank/DDBJ databases">
        <authorList>
            <consortium name="Lawrence Berkeley National Laboratory"/>
            <person name="Steindorff A."/>
            <person name="Hensen N."/>
            <person name="Bonometti L."/>
            <person name="Westerberg I."/>
            <person name="Brannstrom I.O."/>
            <person name="Guillou S."/>
            <person name="Cros-Aarteil S."/>
            <person name="Calhoun S."/>
            <person name="Haridas S."/>
            <person name="Kuo A."/>
            <person name="Mondo S."/>
            <person name="Pangilinan J."/>
            <person name="Riley R."/>
            <person name="Labutti K."/>
            <person name="Andreopoulos B."/>
            <person name="Lipzen A."/>
            <person name="Chen C."/>
            <person name="Yanf M."/>
            <person name="Daum C."/>
            <person name="Ng V."/>
            <person name="Clum A."/>
            <person name="Ohm R."/>
            <person name="Martin F."/>
            <person name="Silar P."/>
            <person name="Natvig D."/>
            <person name="Lalanne C."/>
            <person name="Gautier V."/>
            <person name="Ament-Velasquez S.L."/>
            <person name="Kruys A."/>
            <person name="Hutchinson M.I."/>
            <person name="Powell A.J."/>
            <person name="Barry K."/>
            <person name="Miller A.N."/>
            <person name="Grigoriev I.V."/>
            <person name="Debuchy R."/>
            <person name="Gladieux P."/>
            <person name="Thoren M.H."/>
            <person name="Johannesson H."/>
        </authorList>
    </citation>
    <scope>NUCLEOTIDE SEQUENCE</scope>
    <source>
        <strain evidence="9">CBS 757.83</strain>
    </source>
</reference>
<evidence type="ECO:0000256" key="1">
    <source>
        <dbReference type="ARBA" id="ARBA00004123"/>
    </source>
</evidence>
<keyword evidence="6" id="KW-0736">Signalosome</keyword>
<dbReference type="InterPro" id="IPR000717">
    <property type="entry name" value="PCI_dom"/>
</dbReference>
<keyword evidence="10" id="KW-1185">Reference proteome</keyword>
<dbReference type="Proteomes" id="UP001305647">
    <property type="component" value="Unassembled WGS sequence"/>
</dbReference>
<dbReference type="PANTHER" id="PTHR10758">
    <property type="entry name" value="26S PROTEASOME NON-ATPASE REGULATORY SUBUNIT 3/COP9 SIGNALOSOME COMPLEX SUBUNIT 3"/>
    <property type="match status" value="1"/>
</dbReference>
<feature type="domain" description="PCI" evidence="8">
    <location>
        <begin position="228"/>
        <end position="404"/>
    </location>
</feature>
<comment type="subcellular location">
    <subcellularLocation>
        <location evidence="2">Cytoplasm</location>
    </subcellularLocation>
    <subcellularLocation>
        <location evidence="1">Nucleus</location>
    </subcellularLocation>
</comment>
<sequence>MDKLASALLNFPPAGGAPDDDRYHWAAKSHSQKVDQLAGTPHFRESAAQLLDHVDPALNSISHLSLLSAARSANSLPQAELLAKVSIFLSTFDARQIRYAGKPFSVLLDWLVGWTLFPASVAVELLTTALLRLDPTGSVLTSHHVALVRLAFDTDNVELALPILEKNIVFYPGAKGQLEARPLCASDLPPVSYMTVESGLTKQLTSGDVLQYDLLRGLCFIQRRSWAQALEALERVITYPARDNHSCSKIMVEAHNKWILVGLLLNGKTPTLPNHTAAGAQKAFATLGKPYQAIGKAFEESTAESLRTEFESVGPQFFSEENNLNLMRLVMQHYQRWQVLNLRRVYTKISLEQMRARTQSAETAAPLATEAEMEALVQQMIDEGMLSGAIERPADGGPAYLAFHHHETDAQGGELTEAEFARKMARAAQRLAGLEPLVKATNERLGTNREYVRFLALQQKKDKDARRDYDLSFLNQVEDEDLMTGVVAGF</sequence>
<keyword evidence="7" id="KW-0539">Nucleus</keyword>
<evidence type="ECO:0000259" key="8">
    <source>
        <dbReference type="PROSITE" id="PS50250"/>
    </source>
</evidence>
<reference evidence="9" key="1">
    <citation type="journal article" date="2023" name="Mol. Phylogenet. Evol.">
        <title>Genome-scale phylogeny and comparative genomics of the fungal order Sordariales.</title>
        <authorList>
            <person name="Hensen N."/>
            <person name="Bonometti L."/>
            <person name="Westerberg I."/>
            <person name="Brannstrom I.O."/>
            <person name="Guillou S."/>
            <person name="Cros-Aarteil S."/>
            <person name="Calhoun S."/>
            <person name="Haridas S."/>
            <person name="Kuo A."/>
            <person name="Mondo S."/>
            <person name="Pangilinan J."/>
            <person name="Riley R."/>
            <person name="LaButti K."/>
            <person name="Andreopoulos B."/>
            <person name="Lipzen A."/>
            <person name="Chen C."/>
            <person name="Yan M."/>
            <person name="Daum C."/>
            <person name="Ng V."/>
            <person name="Clum A."/>
            <person name="Steindorff A."/>
            <person name="Ohm R.A."/>
            <person name="Martin F."/>
            <person name="Silar P."/>
            <person name="Natvig D.O."/>
            <person name="Lalanne C."/>
            <person name="Gautier V."/>
            <person name="Ament-Velasquez S.L."/>
            <person name="Kruys A."/>
            <person name="Hutchinson M.I."/>
            <person name="Powell A.J."/>
            <person name="Barry K."/>
            <person name="Miller A.N."/>
            <person name="Grigoriev I.V."/>
            <person name="Debuchy R."/>
            <person name="Gladieux P."/>
            <person name="Hiltunen Thoren M."/>
            <person name="Johannesson H."/>
        </authorList>
    </citation>
    <scope>NUCLEOTIDE SEQUENCE</scope>
    <source>
        <strain evidence="9">CBS 757.83</strain>
    </source>
</reference>
<accession>A0AAN6Q632</accession>
<protein>
    <recommendedName>
        <fullName evidence="4">COP9 signalosome complex subunit 3</fullName>
    </recommendedName>
</protein>
<comment type="caution">
    <text evidence="9">The sequence shown here is derived from an EMBL/GenBank/DDBJ whole genome shotgun (WGS) entry which is preliminary data.</text>
</comment>
<evidence type="ECO:0000256" key="3">
    <source>
        <dbReference type="ARBA" id="ARBA00007084"/>
    </source>
</evidence>
<gene>
    <name evidence="9" type="ORF">N658DRAFT_466296</name>
</gene>
<name>A0AAN6Q632_9PEZI</name>
<evidence type="ECO:0000256" key="4">
    <source>
        <dbReference type="ARBA" id="ARBA00014878"/>
    </source>
</evidence>
<evidence type="ECO:0000313" key="10">
    <source>
        <dbReference type="Proteomes" id="UP001305647"/>
    </source>
</evidence>
<evidence type="ECO:0000256" key="6">
    <source>
        <dbReference type="ARBA" id="ARBA00022790"/>
    </source>
</evidence>
<dbReference type="InterPro" id="IPR050756">
    <property type="entry name" value="CSN3"/>
</dbReference>
<evidence type="ECO:0000256" key="7">
    <source>
        <dbReference type="ARBA" id="ARBA00023242"/>
    </source>
</evidence>
<evidence type="ECO:0000256" key="2">
    <source>
        <dbReference type="ARBA" id="ARBA00004496"/>
    </source>
</evidence>
<dbReference type="InterPro" id="IPR055089">
    <property type="entry name" value="COP9_N"/>
</dbReference>
<evidence type="ECO:0000313" key="9">
    <source>
        <dbReference type="EMBL" id="KAK4104243.1"/>
    </source>
</evidence>
<dbReference type="GO" id="GO:0008180">
    <property type="term" value="C:COP9 signalosome"/>
    <property type="evidence" value="ECO:0007669"/>
    <property type="project" value="UniProtKB-KW"/>
</dbReference>
<dbReference type="PROSITE" id="PS50250">
    <property type="entry name" value="PCI"/>
    <property type="match status" value="1"/>
</dbReference>
<dbReference type="EMBL" id="MU863627">
    <property type="protein sequence ID" value="KAK4104243.1"/>
    <property type="molecule type" value="Genomic_DNA"/>
</dbReference>
<proteinExistence type="inferred from homology"/>
<dbReference type="AlphaFoldDB" id="A0AAN6Q632"/>
<dbReference type="GO" id="GO:0006511">
    <property type="term" value="P:ubiquitin-dependent protein catabolic process"/>
    <property type="evidence" value="ECO:0007669"/>
    <property type="project" value="TreeGrafter"/>
</dbReference>
<dbReference type="PANTHER" id="PTHR10758:SF1">
    <property type="entry name" value="COP9 SIGNALOSOME COMPLEX SUBUNIT 3"/>
    <property type="match status" value="1"/>
</dbReference>
<keyword evidence="5" id="KW-0963">Cytoplasm</keyword>
<evidence type="ECO:0000256" key="5">
    <source>
        <dbReference type="ARBA" id="ARBA00022490"/>
    </source>
</evidence>
<dbReference type="GO" id="GO:0005737">
    <property type="term" value="C:cytoplasm"/>
    <property type="evidence" value="ECO:0007669"/>
    <property type="project" value="UniProtKB-SubCell"/>
</dbReference>
<organism evidence="9 10">
    <name type="scientific">Parathielavia hyrcaniae</name>
    <dbReference type="NCBI Taxonomy" id="113614"/>
    <lineage>
        <taxon>Eukaryota</taxon>
        <taxon>Fungi</taxon>
        <taxon>Dikarya</taxon>
        <taxon>Ascomycota</taxon>
        <taxon>Pezizomycotina</taxon>
        <taxon>Sordariomycetes</taxon>
        <taxon>Sordariomycetidae</taxon>
        <taxon>Sordariales</taxon>
        <taxon>Chaetomiaceae</taxon>
        <taxon>Parathielavia</taxon>
    </lineage>
</organism>
<dbReference type="Pfam" id="PF22788">
    <property type="entry name" value="COP9_hel_rpt"/>
    <property type="match status" value="1"/>
</dbReference>